<evidence type="ECO:0000256" key="3">
    <source>
        <dbReference type="ARBA" id="ARBA00022898"/>
    </source>
</evidence>
<dbReference type="SUPFAM" id="SSF50621">
    <property type="entry name" value="Alanine racemase C-terminal domain-like"/>
    <property type="match status" value="1"/>
</dbReference>
<evidence type="ECO:0000313" key="7">
    <source>
        <dbReference type="Proteomes" id="UP000287853"/>
    </source>
</evidence>
<dbReference type="PANTHER" id="PTHR43727">
    <property type="entry name" value="DIAMINOPIMELATE DECARBOXYLASE"/>
    <property type="match status" value="1"/>
</dbReference>
<keyword evidence="2" id="KW-0210">Decarboxylase</keyword>
<dbReference type="AlphaFoldDB" id="A0A3S3UD39"/>
<accession>A0A3S3UD39</accession>
<dbReference type="SUPFAM" id="SSF51419">
    <property type="entry name" value="PLP-binding barrel"/>
    <property type="match status" value="1"/>
</dbReference>
<organism evidence="6 7">
    <name type="scientific">Candidatus Electrothrix aarhusensis</name>
    <dbReference type="NCBI Taxonomy" id="1859131"/>
    <lineage>
        <taxon>Bacteria</taxon>
        <taxon>Pseudomonadati</taxon>
        <taxon>Thermodesulfobacteriota</taxon>
        <taxon>Desulfobulbia</taxon>
        <taxon>Desulfobulbales</taxon>
        <taxon>Desulfobulbaceae</taxon>
        <taxon>Candidatus Electrothrix</taxon>
    </lineage>
</organism>
<dbReference type="Proteomes" id="UP000287853">
    <property type="component" value="Unassembled WGS sequence"/>
</dbReference>
<evidence type="ECO:0000256" key="2">
    <source>
        <dbReference type="ARBA" id="ARBA00022793"/>
    </source>
</evidence>
<feature type="domain" description="Orn/DAP/Arg decarboxylase 2 N-terminal" evidence="5">
    <location>
        <begin position="48"/>
        <end position="291"/>
    </location>
</feature>
<dbReference type="GO" id="GO:0008836">
    <property type="term" value="F:diaminopimelate decarboxylase activity"/>
    <property type="evidence" value="ECO:0007669"/>
    <property type="project" value="UniProtKB-EC"/>
</dbReference>
<dbReference type="Gene3D" id="2.40.37.10">
    <property type="entry name" value="Lyase, Ornithine Decarboxylase, Chain A, domain 1"/>
    <property type="match status" value="1"/>
</dbReference>
<protein>
    <submittedName>
        <fullName evidence="6">Diaminopimelate decarboxylase</fullName>
        <ecNumber evidence="6">4.1.1.20</ecNumber>
    </submittedName>
</protein>
<dbReference type="PANTHER" id="PTHR43727:SF2">
    <property type="entry name" value="GROUP IV DECARBOXYLASE"/>
    <property type="match status" value="1"/>
</dbReference>
<keyword evidence="4 6" id="KW-0456">Lyase</keyword>
<dbReference type="InterPro" id="IPR022644">
    <property type="entry name" value="De-COase2_N"/>
</dbReference>
<name>A0A3S3UD39_9BACT</name>
<proteinExistence type="predicted"/>
<reference evidence="6 7" key="1">
    <citation type="submission" date="2017-01" db="EMBL/GenBank/DDBJ databases">
        <title>The cable genome- insights into the physiology and evolution of filamentous bacteria capable of sulfide oxidation via long distance electron transfer.</title>
        <authorList>
            <person name="Schreiber L."/>
            <person name="Bjerg J.T."/>
            <person name="Boggild A."/>
            <person name="Van De Vossenberg J."/>
            <person name="Meysman F."/>
            <person name="Nielsen L.P."/>
            <person name="Schramm A."/>
            <person name="Kjeldsen K.U."/>
        </authorList>
    </citation>
    <scope>NUCLEOTIDE SEQUENCE [LARGE SCALE GENOMIC DNA]</scope>
    <source>
        <strain evidence="6">MCF</strain>
    </source>
</reference>
<dbReference type="Gene3D" id="3.20.20.10">
    <property type="entry name" value="Alanine racemase"/>
    <property type="match status" value="1"/>
</dbReference>
<gene>
    <name evidence="6" type="ORF">H206_01034</name>
</gene>
<evidence type="ECO:0000256" key="4">
    <source>
        <dbReference type="ARBA" id="ARBA00023239"/>
    </source>
</evidence>
<dbReference type="InterPro" id="IPR022653">
    <property type="entry name" value="De-COase2_pyr-phos_BS"/>
</dbReference>
<evidence type="ECO:0000256" key="1">
    <source>
        <dbReference type="ARBA" id="ARBA00001933"/>
    </source>
</evidence>
<comment type="cofactor">
    <cofactor evidence="1">
        <name>pyridoxal 5'-phosphate</name>
        <dbReference type="ChEBI" id="CHEBI:597326"/>
    </cofactor>
</comment>
<evidence type="ECO:0000259" key="5">
    <source>
        <dbReference type="Pfam" id="PF02784"/>
    </source>
</evidence>
<dbReference type="InterPro" id="IPR029066">
    <property type="entry name" value="PLP-binding_barrel"/>
</dbReference>
<dbReference type="InterPro" id="IPR002986">
    <property type="entry name" value="DAP_deCOOHase_LysA"/>
</dbReference>
<keyword evidence="3" id="KW-0663">Pyridoxal phosphate</keyword>
<dbReference type="PRINTS" id="PR01181">
    <property type="entry name" value="DAPDCRBXLASE"/>
</dbReference>
<dbReference type="PRINTS" id="PR01179">
    <property type="entry name" value="ODADCRBXLASE"/>
</dbReference>
<sequence>MESRQYATWWQREDLCYRDGQLFFADRAVRHLAAQFGSRSFIYSFARVRENLKRLRQALNEAKLAGGFSVLYAMKANRFVPLLTRLQETGLCGIDACSPNEVELAVSCGFRPSDISFTAGNLSRADYEQLARYDGLFMDCDSLHAIRTWAKYKPGAKIGIRINPGCGVSREANTALQYAGNKVTKFGIYQEQFDEALATAAECGLTVSKIHFHTGCGYLTPQLEQLEAVIQRCLWFIERCDKLEKVNMGGGLGVPHNAFDQPLDLYQWAKVLKKYFSGTGLHLEVEPGEYLLKDAGLLLLEKTMIEKKKDTLFLGVDGGFNLAPEPAYYQLPLQPVPLELGNGQFMPMRVVGNINEAIDVWYDESWMPDMAGQEYLALINAGAYSSSMASNHCMRGQFKEFLLT</sequence>
<keyword evidence="7" id="KW-1185">Reference proteome</keyword>
<dbReference type="Pfam" id="PF02784">
    <property type="entry name" value="Orn_Arg_deC_N"/>
    <property type="match status" value="1"/>
</dbReference>
<dbReference type="InterPro" id="IPR000183">
    <property type="entry name" value="Orn/DAP/Arg_de-COase"/>
</dbReference>
<dbReference type="EMBL" id="MTKO01000034">
    <property type="protein sequence ID" value="RWX47413.1"/>
    <property type="molecule type" value="Genomic_DNA"/>
</dbReference>
<comment type="caution">
    <text evidence="6">The sequence shown here is derived from an EMBL/GenBank/DDBJ whole genome shotgun (WGS) entry which is preliminary data.</text>
</comment>
<evidence type="ECO:0000313" key="6">
    <source>
        <dbReference type="EMBL" id="RWX47413.1"/>
    </source>
</evidence>
<dbReference type="EC" id="4.1.1.20" evidence="6"/>
<dbReference type="InterPro" id="IPR009006">
    <property type="entry name" value="Ala_racemase/Decarboxylase_C"/>
</dbReference>
<dbReference type="PROSITE" id="PS00878">
    <property type="entry name" value="ODR_DC_2_1"/>
    <property type="match status" value="1"/>
</dbReference>
<dbReference type="GO" id="GO:0009089">
    <property type="term" value="P:lysine biosynthetic process via diaminopimelate"/>
    <property type="evidence" value="ECO:0007669"/>
    <property type="project" value="InterPro"/>
</dbReference>